<proteinExistence type="predicted"/>
<feature type="region of interest" description="Disordered" evidence="1">
    <location>
        <begin position="143"/>
        <end position="162"/>
    </location>
</feature>
<evidence type="ECO:0000313" key="2">
    <source>
        <dbReference type="EMBL" id="CAE6458720.1"/>
    </source>
</evidence>
<sequence length="244" mass="27731">MTLSPGTYIIHDTDLDWILSYYTGTDRIGTWQSNGAADQKGWYVKRYPESSMYAIQSIASKKYIPTGLDGTNMRGAEEGDAAVFHLEHQFKDFYLIKSIGTDVYLNHPNVKPNSRDSYYPSSFTKDTPKGCFWRFERISDDAGSSLKPKADNSEPVSSLSVPQPVVDALSSQGSSNLRTDEMHFYTDMLFNMPRTPFIWTQRIAALDWARKLGAPNVPTMESYDEYERRLESALRSKNNTSQNE</sequence>
<name>A0A8H3BK10_9AGAM</name>
<protein>
    <submittedName>
        <fullName evidence="2">Uncharacterized protein</fullName>
    </submittedName>
</protein>
<feature type="compositionally biased region" description="Low complexity" evidence="1">
    <location>
        <begin position="153"/>
        <end position="162"/>
    </location>
</feature>
<dbReference type="SUPFAM" id="SSF50370">
    <property type="entry name" value="Ricin B-like lectins"/>
    <property type="match status" value="1"/>
</dbReference>
<dbReference type="Gene3D" id="2.80.10.50">
    <property type="match status" value="1"/>
</dbReference>
<reference evidence="2" key="1">
    <citation type="submission" date="2021-01" db="EMBL/GenBank/DDBJ databases">
        <authorList>
            <person name="Kaushik A."/>
        </authorList>
    </citation>
    <scope>NUCLEOTIDE SEQUENCE</scope>
    <source>
        <strain evidence="2">AG4-R118</strain>
    </source>
</reference>
<comment type="caution">
    <text evidence="2">The sequence shown here is derived from an EMBL/GenBank/DDBJ whole genome shotgun (WGS) entry which is preliminary data.</text>
</comment>
<accession>A0A8H3BK10</accession>
<organism evidence="2 3">
    <name type="scientific">Rhizoctonia solani</name>
    <dbReference type="NCBI Taxonomy" id="456999"/>
    <lineage>
        <taxon>Eukaryota</taxon>
        <taxon>Fungi</taxon>
        <taxon>Dikarya</taxon>
        <taxon>Basidiomycota</taxon>
        <taxon>Agaricomycotina</taxon>
        <taxon>Agaricomycetes</taxon>
        <taxon>Cantharellales</taxon>
        <taxon>Ceratobasidiaceae</taxon>
        <taxon>Rhizoctonia</taxon>
    </lineage>
</organism>
<dbReference type="AlphaFoldDB" id="A0A8H3BK10"/>
<dbReference type="EMBL" id="CAJMWX010001050">
    <property type="protein sequence ID" value="CAE6458720.1"/>
    <property type="molecule type" value="Genomic_DNA"/>
</dbReference>
<gene>
    <name evidence="2" type="ORF">RDB_LOCUS83912</name>
</gene>
<evidence type="ECO:0000313" key="3">
    <source>
        <dbReference type="Proteomes" id="UP000663888"/>
    </source>
</evidence>
<dbReference type="InterPro" id="IPR035992">
    <property type="entry name" value="Ricin_B-like_lectins"/>
</dbReference>
<dbReference type="Proteomes" id="UP000663888">
    <property type="component" value="Unassembled WGS sequence"/>
</dbReference>
<evidence type="ECO:0000256" key="1">
    <source>
        <dbReference type="SAM" id="MobiDB-lite"/>
    </source>
</evidence>